<sequence length="1026" mass="117577">MYVGWGVTEWYQEPKIIMVNEIPPDHVDDVPVVEPNQHDDVPVDPEPVLVDEDKDPKEDEFEEEEDPQEEEDDMEVDIEEDKNEPKLTYPYEEVNPLNPLSSASELEPEDVNEVENPIKSEDEIVPSSVHEMASLSRRMCGRKTTHALFEKKGKAKDKYYDKLILDLDKVECKKLKGELEEARLSNTFLRMQNERVERDLYWTRVRAHEFYQEMIRRGFVFEERPNEAINVPIEDAKSPSSEPRESSPAIRRMIKESVDAAIVAKRARQANVRNDASGSGSIRGQDTAPAVRECTFAGFMKCNPTIFRGVEEAIELRRWFEKTKSVFEISKCAEGKKVKFVAATLEGPTLTWWKTKVATIGLETVNQMPWTKMKQLMTVKEYDVVAYTKRFNELALICPRIVEHERVKVDAYIRGLTDNIKGEVTSSKLADLNEAVCMAHKLMEQKSQARDERILEGKKRKWESFQSGNSSGKGNQKDNSRQTLQNSQKQGNGRAMVTAHTDGKLPLYFKEKSFATGANAQPVWTCYDCGEQGHTENRCPKKIKQEEAGEVHGRAYAIKDAEPQGPNVVTGTFLLNNRYTIVLFDSGSNKSFVDTRFSSMLDIKSIKIGASYEVELANGRVVSMSIVLHGCALNLVNHIFEIDLMPIELGTFDVIIGMDWLVKHDAIIVISCIKARKYVDRGCHLFLAHVMEKNSKEKRMEDVPVIRDFPEVFFEELPGLPPSRKVEFRIDLLLEKGFIRSSSSPWGAPVLFMKKKDGSFKMCIDYRELNKFTVKNHYPLPRIDDLFDQLQGSSMYSKIDLRSGYHQLRIKEEDIPITAFGTRYGHFEFQVAYNVYGLDEPNSIQFMGYVIDRSGVHVDPAKIEAVNSWVAPMTPTEENKKYERGKEEEGAFQTLKQNRVDAKREGDSNSSRKPSMKKKNVRKENLGRLIKEIFEFRPDGTCCFGNHVWLPRFGGMRDLVMHETHKSKYSIHPGSDKMYQDLKLLYWWPNMKVDIVMYVSKCLTCAKVKAEHQKPSGLLQQPKILV</sequence>
<feature type="region of interest" description="Disordered" evidence="2">
    <location>
        <begin position="459"/>
        <end position="495"/>
    </location>
</feature>
<dbReference type="PANTHER" id="PTHR15503:SF45">
    <property type="entry name" value="RNA-DIRECTED DNA POLYMERASE HOMOLOG"/>
    <property type="match status" value="1"/>
</dbReference>
<protein>
    <submittedName>
        <fullName evidence="4">Reverse transcriptase domain-containing protein</fullName>
    </submittedName>
</protein>
<dbReference type="PANTHER" id="PTHR15503">
    <property type="entry name" value="LDOC1 RELATED"/>
    <property type="match status" value="1"/>
</dbReference>
<evidence type="ECO:0000259" key="3">
    <source>
        <dbReference type="PROSITE" id="PS50158"/>
    </source>
</evidence>
<reference evidence="4" key="1">
    <citation type="journal article" date="2022" name="Int. J. Mol. Sci.">
        <title>Draft Genome of Tanacetum Coccineum: Genomic Comparison of Closely Related Tanacetum-Family Plants.</title>
        <authorList>
            <person name="Yamashiro T."/>
            <person name="Shiraishi A."/>
            <person name="Nakayama K."/>
            <person name="Satake H."/>
        </authorList>
    </citation>
    <scope>NUCLEOTIDE SEQUENCE</scope>
</reference>
<dbReference type="EMBL" id="BQNB010016918">
    <property type="protein sequence ID" value="GJT57285.1"/>
    <property type="molecule type" value="Genomic_DNA"/>
</dbReference>
<feature type="compositionally biased region" description="Basic and acidic residues" evidence="2">
    <location>
        <begin position="898"/>
        <end position="907"/>
    </location>
</feature>
<dbReference type="InterPro" id="IPR043502">
    <property type="entry name" value="DNA/RNA_pol_sf"/>
</dbReference>
<keyword evidence="1" id="KW-0863">Zinc-finger</keyword>
<dbReference type="Proteomes" id="UP001151760">
    <property type="component" value="Unassembled WGS sequence"/>
</dbReference>
<accession>A0ABQ5F354</accession>
<feature type="compositionally biased region" description="Basic and acidic residues" evidence="2">
    <location>
        <begin position="877"/>
        <end position="889"/>
    </location>
</feature>
<dbReference type="InterPro" id="IPR032567">
    <property type="entry name" value="RTL1-rel"/>
</dbReference>
<dbReference type="SUPFAM" id="SSF57756">
    <property type="entry name" value="Retrovirus zinc finger-like domains"/>
    <property type="match status" value="1"/>
</dbReference>
<dbReference type="InterPro" id="IPR000477">
    <property type="entry name" value="RT_dom"/>
</dbReference>
<dbReference type="Gene3D" id="3.30.70.270">
    <property type="match status" value="1"/>
</dbReference>
<feature type="compositionally biased region" description="Polar residues" evidence="2">
    <location>
        <begin position="481"/>
        <end position="491"/>
    </location>
</feature>
<keyword evidence="5" id="KW-1185">Reference proteome</keyword>
<evidence type="ECO:0000313" key="4">
    <source>
        <dbReference type="EMBL" id="GJT57285.1"/>
    </source>
</evidence>
<dbReference type="InterPro" id="IPR041588">
    <property type="entry name" value="Integrase_H2C2"/>
</dbReference>
<comment type="caution">
    <text evidence="4">The sequence shown here is derived from an EMBL/GenBank/DDBJ whole genome shotgun (WGS) entry which is preliminary data.</text>
</comment>
<keyword evidence="4" id="KW-0695">RNA-directed DNA polymerase</keyword>
<keyword evidence="1" id="KW-0862">Zinc</keyword>
<dbReference type="Pfam" id="PF08284">
    <property type="entry name" value="RVP_2"/>
    <property type="match status" value="1"/>
</dbReference>
<name>A0ABQ5F354_9ASTR</name>
<dbReference type="Pfam" id="PF00078">
    <property type="entry name" value="RVT_1"/>
    <property type="match status" value="1"/>
</dbReference>
<dbReference type="InterPro" id="IPR021109">
    <property type="entry name" value="Peptidase_aspartic_dom_sf"/>
</dbReference>
<feature type="region of interest" description="Disordered" evidence="2">
    <location>
        <begin position="25"/>
        <end position="121"/>
    </location>
</feature>
<feature type="compositionally biased region" description="Polar residues" evidence="2">
    <location>
        <begin position="464"/>
        <end position="474"/>
    </location>
</feature>
<proteinExistence type="predicted"/>
<reference evidence="4" key="2">
    <citation type="submission" date="2022-01" db="EMBL/GenBank/DDBJ databases">
        <authorList>
            <person name="Yamashiro T."/>
            <person name="Shiraishi A."/>
            <person name="Satake H."/>
            <person name="Nakayama K."/>
        </authorList>
    </citation>
    <scope>NUCLEOTIDE SEQUENCE</scope>
</reference>
<dbReference type="InterPro" id="IPR036875">
    <property type="entry name" value="Znf_CCHC_sf"/>
</dbReference>
<dbReference type="SUPFAM" id="SSF50630">
    <property type="entry name" value="Acid proteases"/>
    <property type="match status" value="1"/>
</dbReference>
<dbReference type="Pfam" id="PF17921">
    <property type="entry name" value="Integrase_H2C2"/>
    <property type="match status" value="1"/>
</dbReference>
<dbReference type="InterPro" id="IPR043128">
    <property type="entry name" value="Rev_trsase/Diguanyl_cyclase"/>
</dbReference>
<dbReference type="GO" id="GO:0003964">
    <property type="term" value="F:RNA-directed DNA polymerase activity"/>
    <property type="evidence" value="ECO:0007669"/>
    <property type="project" value="UniProtKB-KW"/>
</dbReference>
<feature type="region of interest" description="Disordered" evidence="2">
    <location>
        <begin position="877"/>
        <end position="921"/>
    </location>
</feature>
<gene>
    <name evidence="4" type="ORF">Tco_0992339</name>
</gene>
<dbReference type="CDD" id="cd01647">
    <property type="entry name" value="RT_LTR"/>
    <property type="match status" value="1"/>
</dbReference>
<dbReference type="InterPro" id="IPR001878">
    <property type="entry name" value="Znf_CCHC"/>
</dbReference>
<keyword evidence="4" id="KW-0548">Nucleotidyltransferase</keyword>
<dbReference type="Gene3D" id="2.40.70.10">
    <property type="entry name" value="Acid Proteases"/>
    <property type="match status" value="1"/>
</dbReference>
<dbReference type="Gene3D" id="1.10.340.70">
    <property type="match status" value="1"/>
</dbReference>
<dbReference type="SUPFAM" id="SSF56672">
    <property type="entry name" value="DNA/RNA polymerases"/>
    <property type="match status" value="1"/>
</dbReference>
<evidence type="ECO:0000256" key="1">
    <source>
        <dbReference type="PROSITE-ProRule" id="PRU00047"/>
    </source>
</evidence>
<dbReference type="Gene3D" id="3.10.10.10">
    <property type="entry name" value="HIV Type 1 Reverse Transcriptase, subunit A, domain 1"/>
    <property type="match status" value="1"/>
</dbReference>
<organism evidence="4 5">
    <name type="scientific">Tanacetum coccineum</name>
    <dbReference type="NCBI Taxonomy" id="301880"/>
    <lineage>
        <taxon>Eukaryota</taxon>
        <taxon>Viridiplantae</taxon>
        <taxon>Streptophyta</taxon>
        <taxon>Embryophyta</taxon>
        <taxon>Tracheophyta</taxon>
        <taxon>Spermatophyta</taxon>
        <taxon>Magnoliopsida</taxon>
        <taxon>eudicotyledons</taxon>
        <taxon>Gunneridae</taxon>
        <taxon>Pentapetalae</taxon>
        <taxon>asterids</taxon>
        <taxon>campanulids</taxon>
        <taxon>Asterales</taxon>
        <taxon>Asteraceae</taxon>
        <taxon>Asteroideae</taxon>
        <taxon>Anthemideae</taxon>
        <taxon>Anthemidinae</taxon>
        <taxon>Tanacetum</taxon>
    </lineage>
</organism>
<keyword evidence="1" id="KW-0479">Metal-binding</keyword>
<feature type="domain" description="CCHC-type" evidence="3">
    <location>
        <begin position="526"/>
        <end position="541"/>
    </location>
</feature>
<feature type="compositionally biased region" description="Acidic residues" evidence="2">
    <location>
        <begin position="49"/>
        <end position="82"/>
    </location>
</feature>
<evidence type="ECO:0000256" key="2">
    <source>
        <dbReference type="SAM" id="MobiDB-lite"/>
    </source>
</evidence>
<evidence type="ECO:0000313" key="5">
    <source>
        <dbReference type="Proteomes" id="UP001151760"/>
    </source>
</evidence>
<dbReference type="CDD" id="cd00303">
    <property type="entry name" value="retropepsin_like"/>
    <property type="match status" value="1"/>
</dbReference>
<keyword evidence="4" id="KW-0808">Transferase</keyword>
<dbReference type="PROSITE" id="PS50158">
    <property type="entry name" value="ZF_CCHC"/>
    <property type="match status" value="1"/>
</dbReference>